<reference evidence="7 8" key="1">
    <citation type="submission" date="2018-12" db="EMBL/GenBank/DDBJ databases">
        <title>Bacillus ochoae sp. nov., Paenibacillus whitsoniae sp. nov., Paenibacillus spiritus sp. nov. Isolated from the Mars Exploration Rover during spacecraft assembly.</title>
        <authorList>
            <person name="Seuylemezian A."/>
            <person name="Vaishampayan P."/>
        </authorList>
    </citation>
    <scope>NUCLEOTIDE SEQUENCE [LARGE SCALE GENOMIC DNA]</scope>
    <source>
        <strain evidence="7 8">MER 54</strain>
    </source>
</reference>
<dbReference type="InterPro" id="IPR013320">
    <property type="entry name" value="ConA-like_dom_sf"/>
</dbReference>
<dbReference type="OrthoDB" id="52286at2"/>
<dbReference type="InterPro" id="IPR036116">
    <property type="entry name" value="FN3_sf"/>
</dbReference>
<evidence type="ECO:0000256" key="2">
    <source>
        <dbReference type="ARBA" id="ARBA00022737"/>
    </source>
</evidence>
<dbReference type="SUPFAM" id="SSF49899">
    <property type="entry name" value="Concanavalin A-like lectins/glucanases"/>
    <property type="match status" value="1"/>
</dbReference>
<keyword evidence="8" id="KW-1185">Reference proteome</keyword>
<feature type="chain" id="PRO_5019584900" description="Fibronectin type III domain-containing protein" evidence="4">
    <location>
        <begin position="38"/>
        <end position="993"/>
    </location>
</feature>
<evidence type="ECO:0000256" key="1">
    <source>
        <dbReference type="ARBA" id="ARBA00022729"/>
    </source>
</evidence>
<dbReference type="InterPro" id="IPR013783">
    <property type="entry name" value="Ig-like_fold"/>
</dbReference>
<accession>A0A430JB11</accession>
<dbReference type="Gene3D" id="2.60.40.10">
    <property type="entry name" value="Immunoglobulins"/>
    <property type="match status" value="3"/>
</dbReference>
<dbReference type="PANTHER" id="PTHR13817:SF151">
    <property type="entry name" value="TITIN"/>
    <property type="match status" value="1"/>
</dbReference>
<dbReference type="SMART" id="SM00060">
    <property type="entry name" value="FN3"/>
    <property type="match status" value="3"/>
</dbReference>
<dbReference type="Pfam" id="PF00041">
    <property type="entry name" value="fn3"/>
    <property type="match status" value="3"/>
</dbReference>
<feature type="domain" description="Fibronectin type-III" evidence="6">
    <location>
        <begin position="494"/>
        <end position="579"/>
    </location>
</feature>
<proteinExistence type="predicted"/>
<evidence type="ECO:0000313" key="7">
    <source>
        <dbReference type="EMBL" id="RTE08218.1"/>
    </source>
</evidence>
<dbReference type="EMBL" id="RXHU01000055">
    <property type="protein sequence ID" value="RTE08218.1"/>
    <property type="molecule type" value="Genomic_DNA"/>
</dbReference>
<evidence type="ECO:0000259" key="6">
    <source>
        <dbReference type="PROSITE" id="PS50853"/>
    </source>
</evidence>
<evidence type="ECO:0000256" key="4">
    <source>
        <dbReference type="SAM" id="SignalP"/>
    </source>
</evidence>
<dbReference type="Gene3D" id="2.60.120.260">
    <property type="entry name" value="Galactose-binding domain-like"/>
    <property type="match status" value="2"/>
</dbReference>
<dbReference type="SUPFAM" id="SSF49265">
    <property type="entry name" value="Fibronectin type III"/>
    <property type="match status" value="2"/>
</dbReference>
<protein>
    <recommendedName>
        <fullName evidence="9">Fibronectin type III domain-containing protein</fullName>
    </recommendedName>
</protein>
<dbReference type="PROSITE" id="PS50022">
    <property type="entry name" value="FA58C_3"/>
    <property type="match status" value="2"/>
</dbReference>
<evidence type="ECO:0000256" key="3">
    <source>
        <dbReference type="ARBA" id="ARBA00023157"/>
    </source>
</evidence>
<feature type="domain" description="F5/8 type C" evidence="5">
    <location>
        <begin position="348"/>
        <end position="484"/>
    </location>
</feature>
<gene>
    <name evidence="7" type="ORF">EJQ19_18445</name>
</gene>
<evidence type="ECO:0008006" key="9">
    <source>
        <dbReference type="Google" id="ProtNLM"/>
    </source>
</evidence>
<dbReference type="SMART" id="SM00560">
    <property type="entry name" value="LamGL"/>
    <property type="match status" value="1"/>
</dbReference>
<dbReference type="InterPro" id="IPR006558">
    <property type="entry name" value="LamG-like"/>
</dbReference>
<dbReference type="InterPro" id="IPR008979">
    <property type="entry name" value="Galactose-bd-like_sf"/>
</dbReference>
<dbReference type="SUPFAM" id="SSF49785">
    <property type="entry name" value="Galactose-binding domain-like"/>
    <property type="match status" value="2"/>
</dbReference>
<organism evidence="7 8">
    <name type="scientific">Paenibacillus whitsoniae</name>
    <dbReference type="NCBI Taxonomy" id="2496558"/>
    <lineage>
        <taxon>Bacteria</taxon>
        <taxon>Bacillati</taxon>
        <taxon>Bacillota</taxon>
        <taxon>Bacilli</taxon>
        <taxon>Bacillales</taxon>
        <taxon>Paenibacillaceae</taxon>
        <taxon>Paenibacillus</taxon>
    </lineage>
</organism>
<dbReference type="AlphaFoldDB" id="A0A430JB11"/>
<name>A0A430JB11_9BACL</name>
<evidence type="ECO:0000259" key="5">
    <source>
        <dbReference type="PROSITE" id="PS50022"/>
    </source>
</evidence>
<dbReference type="Pfam" id="PF13385">
    <property type="entry name" value="Laminin_G_3"/>
    <property type="match status" value="1"/>
</dbReference>
<evidence type="ECO:0000313" key="8">
    <source>
        <dbReference type="Proteomes" id="UP000276128"/>
    </source>
</evidence>
<dbReference type="PANTHER" id="PTHR13817">
    <property type="entry name" value="TITIN"/>
    <property type="match status" value="1"/>
</dbReference>
<feature type="domain" description="Fibronectin type-III" evidence="6">
    <location>
        <begin position="270"/>
        <end position="355"/>
    </location>
</feature>
<feature type="domain" description="Fibronectin type-III" evidence="6">
    <location>
        <begin position="45"/>
        <end position="131"/>
    </location>
</feature>
<sequence>MLLVMKQCKRMSPFLTRFMILLLLIGLMPYPPSTARAADTQAPAAPTNVASTWRTADSVHLTWAVPTDDTGVTGYDIYKDGVILASINGAPAYSATGLSEGTTYSFTVRAKDAAGNISASSAAATVKLEEMDRYAWTLSSSHNNTASTLALATDNAVSTRWTSGSAQAVGMWLQIDTGPADKSYNRLVIDTANSAGDYARGYEIKVSEDGQTWSSAIAQGNGSAVIDVSFAVQTARYIRITLTKSNGSWWSVHDLKLFGSTDADTADPQVPEGETASQVTDSDVTLQWNESTDNVKVLGYEIQAGSQYAGFSRITSYKVAGLSPKASYSFKIRAIDLAGNASAWSDPVTVQTTGVIDRTLWTVSASSNSGGAGAAIDGNAATRWSNGAAQTAGAWFQIDMGPGDKTYNKLVLNAAGSAGDYAREFDITVSADGVNWGAPIARVAGTSAIVTAVFPEQTARFIRLTLTKGVGSYWSIHELNAYGTIAPDLNPPTAPANVSVSSVLDTQIDATWDASTDDIAVVGYNLYINGLHAGYTNKRNYRVTGLTANTTYSLVIKAKDLYGNESPASIAVPFTTHDVIKVPLIARYDMEPVQGDASAIADTSGFGQNGTYSSPAAYVEGRTGGGKALQLSGADQARTTTLNQLNKVSSAFTISAWVRPDDLNGYQPIVTKRDANWKGTTFYLGLQGNALYFGSDYGEKWYNWKFTASELAAGQWSHVAVTFEKYKGANFYVNGKLIGTVDGSAVFTDLLPNDVTMLFGTEWHYDSALRAMVKYGFRGAIDSLHMYASSLTFDQVKADMNGTIATRMSEISDFTAPTKYATFRLVRFDTPTGLFTKGSAKIHQNANRVDGPNAVDWPAIQLRIPLADHSVRTVQPFADGPEYKSEILLQQTPQNMSIVQQSSDNVLQPGNHWVRGVAWRWGQTNMYTADRTARSWTWDYELWTFPIRIASATPGAVTHVVLKNDGQEIIQQRNPQLRFVDAAAAAERERQAV</sequence>
<dbReference type="InterPro" id="IPR003961">
    <property type="entry name" value="FN3_dom"/>
</dbReference>
<dbReference type="Proteomes" id="UP000276128">
    <property type="component" value="Unassembled WGS sequence"/>
</dbReference>
<dbReference type="CDD" id="cd00063">
    <property type="entry name" value="FN3"/>
    <property type="match status" value="3"/>
</dbReference>
<dbReference type="Gene3D" id="2.60.120.200">
    <property type="match status" value="1"/>
</dbReference>
<dbReference type="InterPro" id="IPR050964">
    <property type="entry name" value="Striated_Muscle_Regulatory"/>
</dbReference>
<dbReference type="Pfam" id="PF00754">
    <property type="entry name" value="F5_F8_type_C"/>
    <property type="match status" value="2"/>
</dbReference>
<feature type="signal peptide" evidence="4">
    <location>
        <begin position="1"/>
        <end position="37"/>
    </location>
</feature>
<keyword evidence="2" id="KW-0677">Repeat</keyword>
<dbReference type="PROSITE" id="PS50853">
    <property type="entry name" value="FN3"/>
    <property type="match status" value="3"/>
</dbReference>
<comment type="caution">
    <text evidence="7">The sequence shown here is derived from an EMBL/GenBank/DDBJ whole genome shotgun (WGS) entry which is preliminary data.</text>
</comment>
<keyword evidence="1 4" id="KW-0732">Signal</keyword>
<feature type="domain" description="F5/8 type C" evidence="5">
    <location>
        <begin position="119"/>
        <end position="260"/>
    </location>
</feature>
<keyword evidence="3" id="KW-1015">Disulfide bond</keyword>
<dbReference type="InterPro" id="IPR000421">
    <property type="entry name" value="FA58C"/>
</dbReference>